<evidence type="ECO:0000256" key="1">
    <source>
        <dbReference type="SAM" id="SignalP"/>
    </source>
</evidence>
<sequence length="230" mass="26459">MKKSNSTSLKSFSKFCLILSLLVFIPISSCTEKDSTNIETEVPLTEIDTNTVFVADIDTLIEEVIVENNISKANKIIAQLDSTTSLGKKIIEIQKEIYPDPAKYDHIFKGSQIEINIGMEQKYIDRKILLAKVIETIKEDNKTNDSYRESRGKSFISNLDKSQDLWYKYMRSQILVKYPEDSYSRDVSAFNLCYFEYLIELTDQRIVMLNNWLIGEVSGKMCSGTIENKR</sequence>
<dbReference type="AlphaFoldDB" id="A0A4Q4KQE0"/>
<protein>
    <recommendedName>
        <fullName evidence="2">Lysozyme inhibitor LprI-like N-terminal domain-containing protein</fullName>
    </recommendedName>
</protein>
<gene>
    <name evidence="3" type="ORF">ERX46_05315</name>
</gene>
<proteinExistence type="predicted"/>
<comment type="caution">
    <text evidence="3">The sequence shown here is derived from an EMBL/GenBank/DDBJ whole genome shotgun (WGS) entry which is preliminary data.</text>
</comment>
<accession>A0A4Q4KQE0</accession>
<evidence type="ECO:0000313" key="4">
    <source>
        <dbReference type="Proteomes" id="UP000293952"/>
    </source>
</evidence>
<dbReference type="Pfam" id="PF07007">
    <property type="entry name" value="LprI"/>
    <property type="match status" value="1"/>
</dbReference>
<feature type="signal peptide" evidence="1">
    <location>
        <begin position="1"/>
        <end position="31"/>
    </location>
</feature>
<dbReference type="Proteomes" id="UP000293952">
    <property type="component" value="Unassembled WGS sequence"/>
</dbReference>
<dbReference type="EMBL" id="SETE01000002">
    <property type="protein sequence ID" value="RYM34794.1"/>
    <property type="molecule type" value="Genomic_DNA"/>
</dbReference>
<name>A0A4Q4KQE0_9FLAO</name>
<dbReference type="Gene3D" id="1.20.1270.180">
    <property type="match status" value="1"/>
</dbReference>
<dbReference type="OrthoDB" id="7340239at2"/>
<evidence type="ECO:0000313" key="3">
    <source>
        <dbReference type="EMBL" id="RYM34794.1"/>
    </source>
</evidence>
<dbReference type="RefSeq" id="WP_130092802.1">
    <property type="nucleotide sequence ID" value="NZ_SETE01000002.1"/>
</dbReference>
<feature type="chain" id="PRO_5021015670" description="Lysozyme inhibitor LprI-like N-terminal domain-containing protein" evidence="1">
    <location>
        <begin position="32"/>
        <end position="230"/>
    </location>
</feature>
<reference evidence="3 4" key="1">
    <citation type="submission" date="2019-02" db="EMBL/GenBank/DDBJ databases">
        <title>Genome sequence of the sea-ice species Brumimicrobium glaciale.</title>
        <authorList>
            <person name="Bowman J.P."/>
        </authorList>
    </citation>
    <scope>NUCLEOTIDE SEQUENCE [LARGE SCALE GENOMIC DNA]</scope>
    <source>
        <strain evidence="3 4">IC156</strain>
    </source>
</reference>
<keyword evidence="1" id="KW-0732">Signal</keyword>
<dbReference type="InterPro" id="IPR009739">
    <property type="entry name" value="LprI-like_N"/>
</dbReference>
<evidence type="ECO:0000259" key="2">
    <source>
        <dbReference type="Pfam" id="PF07007"/>
    </source>
</evidence>
<feature type="domain" description="Lysozyme inhibitor LprI-like N-terminal" evidence="2">
    <location>
        <begin position="111"/>
        <end position="207"/>
    </location>
</feature>
<organism evidence="3 4">
    <name type="scientific">Brumimicrobium glaciale</name>
    <dbReference type="NCBI Taxonomy" id="200475"/>
    <lineage>
        <taxon>Bacteria</taxon>
        <taxon>Pseudomonadati</taxon>
        <taxon>Bacteroidota</taxon>
        <taxon>Flavobacteriia</taxon>
        <taxon>Flavobacteriales</taxon>
        <taxon>Crocinitomicaceae</taxon>
        <taxon>Brumimicrobium</taxon>
    </lineage>
</organism>
<keyword evidence="4" id="KW-1185">Reference proteome</keyword>